<evidence type="ECO:0000256" key="6">
    <source>
        <dbReference type="ARBA" id="ARBA00022917"/>
    </source>
</evidence>
<dbReference type="GO" id="GO:0004814">
    <property type="term" value="F:arginine-tRNA ligase activity"/>
    <property type="evidence" value="ECO:0007669"/>
    <property type="project" value="UniProtKB-EC"/>
</dbReference>
<dbReference type="FunFam" id="1.10.730.10:FF:000006">
    <property type="entry name" value="Arginyl-tRNA synthetase 2, mitochondrial"/>
    <property type="match status" value="1"/>
</dbReference>
<dbReference type="FunFam" id="3.40.50.620:FF:000058">
    <property type="entry name" value="Mitochondrial arginyl-tRNA synthetase"/>
    <property type="match status" value="1"/>
</dbReference>
<evidence type="ECO:0000256" key="10">
    <source>
        <dbReference type="ARBA" id="ARBA00049339"/>
    </source>
</evidence>
<dbReference type="SUPFAM" id="SSF47323">
    <property type="entry name" value="Anticodon-binding domain of a subclass of class I aminoacyl-tRNA synthetases"/>
    <property type="match status" value="1"/>
</dbReference>
<protein>
    <recommendedName>
        <fullName evidence="9">Probable arginine--tRNA ligase, mitochondrial</fullName>
        <ecNumber evidence="2">6.1.1.19</ecNumber>
    </recommendedName>
    <alternativeName>
        <fullName evidence="8">Arginyl-tRNA synthetase</fullName>
    </alternativeName>
</protein>
<evidence type="ECO:0000256" key="7">
    <source>
        <dbReference type="ARBA" id="ARBA00023146"/>
    </source>
</evidence>
<dbReference type="Gene3D" id="3.40.50.620">
    <property type="entry name" value="HUPs"/>
    <property type="match status" value="1"/>
</dbReference>
<evidence type="ECO:0000259" key="13">
    <source>
        <dbReference type="SMART" id="SM00836"/>
    </source>
</evidence>
<comment type="caution">
    <text evidence="14">The sequence shown here is derived from an EMBL/GenBank/DDBJ whole genome shotgun (WGS) entry which is preliminary data.</text>
</comment>
<dbReference type="GO" id="GO:0005524">
    <property type="term" value="F:ATP binding"/>
    <property type="evidence" value="ECO:0007669"/>
    <property type="project" value="UniProtKB-KW"/>
</dbReference>
<evidence type="ECO:0000256" key="12">
    <source>
        <dbReference type="RuleBase" id="RU363038"/>
    </source>
</evidence>
<dbReference type="Proteomes" id="UP001381693">
    <property type="component" value="Unassembled WGS sequence"/>
</dbReference>
<keyword evidence="4 12" id="KW-0547">Nucleotide-binding</keyword>
<dbReference type="SUPFAM" id="SSF52374">
    <property type="entry name" value="Nucleotidylyl transferase"/>
    <property type="match status" value="1"/>
</dbReference>
<evidence type="ECO:0000256" key="4">
    <source>
        <dbReference type="ARBA" id="ARBA00022741"/>
    </source>
</evidence>
<feature type="domain" description="DALR anticodon binding" evidence="13">
    <location>
        <begin position="477"/>
        <end position="592"/>
    </location>
</feature>
<dbReference type="GO" id="GO:0005739">
    <property type="term" value="C:mitochondrion"/>
    <property type="evidence" value="ECO:0007669"/>
    <property type="project" value="TreeGrafter"/>
</dbReference>
<evidence type="ECO:0000256" key="9">
    <source>
        <dbReference type="ARBA" id="ARBA00039495"/>
    </source>
</evidence>
<comment type="catalytic activity">
    <reaction evidence="10">
        <text>tRNA(Arg) + L-arginine + ATP = L-arginyl-tRNA(Arg) + AMP + diphosphate</text>
        <dbReference type="Rhea" id="RHEA:20301"/>
        <dbReference type="Rhea" id="RHEA-COMP:9658"/>
        <dbReference type="Rhea" id="RHEA-COMP:9673"/>
        <dbReference type="ChEBI" id="CHEBI:30616"/>
        <dbReference type="ChEBI" id="CHEBI:32682"/>
        <dbReference type="ChEBI" id="CHEBI:33019"/>
        <dbReference type="ChEBI" id="CHEBI:78442"/>
        <dbReference type="ChEBI" id="CHEBI:78513"/>
        <dbReference type="ChEBI" id="CHEBI:456215"/>
        <dbReference type="EC" id="6.1.1.19"/>
    </reaction>
</comment>
<dbReference type="SMART" id="SM00836">
    <property type="entry name" value="DALR_1"/>
    <property type="match status" value="1"/>
</dbReference>
<keyword evidence="5 12" id="KW-0067">ATP-binding</keyword>
<evidence type="ECO:0000313" key="15">
    <source>
        <dbReference type="Proteomes" id="UP001381693"/>
    </source>
</evidence>
<dbReference type="PANTHER" id="PTHR11956:SF11">
    <property type="entry name" value="ARGININE--TRNA LIGASE, MITOCHONDRIAL-RELATED"/>
    <property type="match status" value="1"/>
</dbReference>
<name>A0AAN8WRN7_HALRR</name>
<dbReference type="GO" id="GO:0032543">
    <property type="term" value="P:mitochondrial translation"/>
    <property type="evidence" value="ECO:0007669"/>
    <property type="project" value="TreeGrafter"/>
</dbReference>
<dbReference type="GO" id="GO:0006420">
    <property type="term" value="P:arginyl-tRNA aminoacylation"/>
    <property type="evidence" value="ECO:0007669"/>
    <property type="project" value="InterPro"/>
</dbReference>
<dbReference type="InterPro" id="IPR001412">
    <property type="entry name" value="aa-tRNA-synth_I_CS"/>
</dbReference>
<accession>A0AAN8WRN7</accession>
<keyword evidence="15" id="KW-1185">Reference proteome</keyword>
<dbReference type="InterPro" id="IPR008909">
    <property type="entry name" value="DALR_anticod-bd"/>
</dbReference>
<dbReference type="PANTHER" id="PTHR11956">
    <property type="entry name" value="ARGINYL-TRNA SYNTHETASE"/>
    <property type="match status" value="1"/>
</dbReference>
<reference evidence="14 15" key="1">
    <citation type="submission" date="2023-11" db="EMBL/GenBank/DDBJ databases">
        <title>Halocaridina rubra genome assembly.</title>
        <authorList>
            <person name="Smith C."/>
        </authorList>
    </citation>
    <scope>NUCLEOTIDE SEQUENCE [LARGE SCALE GENOMIC DNA]</scope>
    <source>
        <strain evidence="14">EP-1</strain>
        <tissue evidence="14">Whole</tissue>
    </source>
</reference>
<keyword evidence="7 12" id="KW-0030">Aminoacyl-tRNA synthetase</keyword>
<dbReference type="PROSITE" id="PS00178">
    <property type="entry name" value="AA_TRNA_LIGASE_I"/>
    <property type="match status" value="1"/>
</dbReference>
<comment type="function">
    <text evidence="11">Catalyzes the attachment of arginine to tRNA(Arg) in a two-step reaction: arginine is first activated by ATP to form Arg-AMP and then transferred to the acceptor end of tRNA(Arg).</text>
</comment>
<dbReference type="Pfam" id="PF00750">
    <property type="entry name" value="tRNA-synt_1d"/>
    <property type="match status" value="1"/>
</dbReference>
<dbReference type="PRINTS" id="PR01038">
    <property type="entry name" value="TRNASYNTHARG"/>
</dbReference>
<evidence type="ECO:0000256" key="2">
    <source>
        <dbReference type="ARBA" id="ARBA00012837"/>
    </source>
</evidence>
<keyword evidence="6 12" id="KW-0648">Protein biosynthesis</keyword>
<dbReference type="InterPro" id="IPR009080">
    <property type="entry name" value="tRNAsynth_Ia_anticodon-bd"/>
</dbReference>
<dbReference type="AlphaFoldDB" id="A0AAN8WRN7"/>
<organism evidence="14 15">
    <name type="scientific">Halocaridina rubra</name>
    <name type="common">Hawaiian red shrimp</name>
    <dbReference type="NCBI Taxonomy" id="373956"/>
    <lineage>
        <taxon>Eukaryota</taxon>
        <taxon>Metazoa</taxon>
        <taxon>Ecdysozoa</taxon>
        <taxon>Arthropoda</taxon>
        <taxon>Crustacea</taxon>
        <taxon>Multicrustacea</taxon>
        <taxon>Malacostraca</taxon>
        <taxon>Eumalacostraca</taxon>
        <taxon>Eucarida</taxon>
        <taxon>Decapoda</taxon>
        <taxon>Pleocyemata</taxon>
        <taxon>Caridea</taxon>
        <taxon>Atyoidea</taxon>
        <taxon>Atyidae</taxon>
        <taxon>Halocaridina</taxon>
    </lineage>
</organism>
<dbReference type="InterPro" id="IPR035684">
    <property type="entry name" value="ArgRS_core"/>
</dbReference>
<dbReference type="InterPro" id="IPR001278">
    <property type="entry name" value="Arg-tRNA-ligase"/>
</dbReference>
<comment type="similarity">
    <text evidence="1 12">Belongs to the class-I aminoacyl-tRNA synthetase family.</text>
</comment>
<evidence type="ECO:0000256" key="3">
    <source>
        <dbReference type="ARBA" id="ARBA00022598"/>
    </source>
</evidence>
<sequence length="592" mass="67450">MAYKFRSLISNKIIQALEHASQGRKGVNSSTLIPCIQVEQRSNILPEFRVSLKRLQQRGILTSSAVSRENLLKCASSLVEKFDTDMTIPGVYVIADKADIRINFKVNSDQLVADVIDITTLKPDSFWRSSAYIDHLPYERVVADYSSPNIAKPFHVGHLRSTIIGNFICNLHAAFGHQVTRINYLGDWGTQFGILKYGFDAHNMTEKDLEEDAMKKLYEVYVWASQKAEEDPSIHIQAQEIFSKMEQGDEDTLKIWDLFRRVSIKDLSRTYGCLNVMFDEFHGESMYPASKCQEVVDMMEAKGILHTLDDGRKIFEMNPKQRVTVVKSDGSSIYLSRDIAGAIDRQNKYEFTRSYYVVDSSQTDHFLALFSIVHQLGFDWAVNMRHIKFGRIQGMSTRKGTAVFLRDLIDEAQAVMKKKQEETDTTRASLHLSGHETAERVAVSSILIGDMKQRRQRDYDFSWDKALQSRGDTGVKMQYVHCRLMNLQKNCGVEYTQKANTRYLTEMAAINLVREIARFDEVLVETYNELEPCILVNYLFKLCGVINAAIKQLQVKSSTLELAKARLALFVSARVTLAAGMRILGVEPLNDM</sequence>
<evidence type="ECO:0000256" key="8">
    <source>
        <dbReference type="ARBA" id="ARBA00033033"/>
    </source>
</evidence>
<gene>
    <name evidence="14" type="ORF">SK128_025291</name>
</gene>
<dbReference type="EC" id="6.1.1.19" evidence="2"/>
<evidence type="ECO:0000256" key="1">
    <source>
        <dbReference type="ARBA" id="ARBA00005594"/>
    </source>
</evidence>
<proteinExistence type="inferred from homology"/>
<dbReference type="Gene3D" id="1.10.730.10">
    <property type="entry name" value="Isoleucyl-tRNA Synthetase, Domain 1"/>
    <property type="match status" value="1"/>
</dbReference>
<dbReference type="Pfam" id="PF05746">
    <property type="entry name" value="DALR_1"/>
    <property type="match status" value="1"/>
</dbReference>
<dbReference type="InterPro" id="IPR014729">
    <property type="entry name" value="Rossmann-like_a/b/a_fold"/>
</dbReference>
<evidence type="ECO:0000256" key="11">
    <source>
        <dbReference type="ARBA" id="ARBA00049595"/>
    </source>
</evidence>
<evidence type="ECO:0000256" key="5">
    <source>
        <dbReference type="ARBA" id="ARBA00022840"/>
    </source>
</evidence>
<dbReference type="NCBIfam" id="TIGR00456">
    <property type="entry name" value="argS"/>
    <property type="match status" value="1"/>
</dbReference>
<dbReference type="EMBL" id="JAXCGZ010018931">
    <property type="protein sequence ID" value="KAK7067083.1"/>
    <property type="molecule type" value="Genomic_DNA"/>
</dbReference>
<evidence type="ECO:0000313" key="14">
    <source>
        <dbReference type="EMBL" id="KAK7067083.1"/>
    </source>
</evidence>
<keyword evidence="3 12" id="KW-0436">Ligase</keyword>